<organism evidence="2 3">
    <name type="scientific">Clostridium acidisoli DSM 12555</name>
    <dbReference type="NCBI Taxonomy" id="1121291"/>
    <lineage>
        <taxon>Bacteria</taxon>
        <taxon>Bacillati</taxon>
        <taxon>Bacillota</taxon>
        <taxon>Clostridia</taxon>
        <taxon>Eubacteriales</taxon>
        <taxon>Clostridiaceae</taxon>
        <taxon>Clostridium</taxon>
    </lineage>
</organism>
<dbReference type="Pfam" id="PF12822">
    <property type="entry name" value="ECF_trnsprt"/>
    <property type="match status" value="1"/>
</dbReference>
<evidence type="ECO:0000313" key="2">
    <source>
        <dbReference type="EMBL" id="SMC20881.1"/>
    </source>
</evidence>
<keyword evidence="3" id="KW-1185">Reference proteome</keyword>
<dbReference type="AlphaFoldDB" id="A0A1W1XBI7"/>
<keyword evidence="1" id="KW-0472">Membrane</keyword>
<accession>A0A1W1XBI7</accession>
<feature type="transmembrane region" description="Helical" evidence="1">
    <location>
        <begin position="101"/>
        <end position="123"/>
    </location>
</feature>
<dbReference type="EMBL" id="FWXH01000003">
    <property type="protein sequence ID" value="SMC20881.1"/>
    <property type="molecule type" value="Genomic_DNA"/>
</dbReference>
<protein>
    <submittedName>
        <fullName evidence="2">ECF transporter S component, folate family</fullName>
    </submittedName>
</protein>
<dbReference type="InterPro" id="IPR024529">
    <property type="entry name" value="ECF_trnsprt_substrate-spec"/>
</dbReference>
<sequence>MNRTKRYIYIALLVALNIILGRFISIKTTFIEVGFGFITVVLAGVMFGPMAAGIVGAISDIIGTLVFPQGAYFFGFTISAFITGLIYGFALYKKQLNVKRILVTVILINFIVNMGMDTFWLSVLYGKAFMTIIGIRVLKDLIMIPIQTFLIYVCIDRVGSFVRMRLLNS</sequence>
<dbReference type="RefSeq" id="WP_084114557.1">
    <property type="nucleotide sequence ID" value="NZ_FWXH01000003.1"/>
</dbReference>
<feature type="transmembrane region" description="Helical" evidence="1">
    <location>
        <begin position="6"/>
        <end position="24"/>
    </location>
</feature>
<feature type="transmembrane region" description="Helical" evidence="1">
    <location>
        <begin position="36"/>
        <end position="58"/>
    </location>
</feature>
<proteinExistence type="predicted"/>
<dbReference type="STRING" id="1121291.SAMN02745134_01131"/>
<name>A0A1W1XBI7_9CLOT</name>
<reference evidence="2 3" key="1">
    <citation type="submission" date="2017-04" db="EMBL/GenBank/DDBJ databases">
        <authorList>
            <person name="Afonso C.L."/>
            <person name="Miller P.J."/>
            <person name="Scott M.A."/>
            <person name="Spackman E."/>
            <person name="Goraichik I."/>
            <person name="Dimitrov K.M."/>
            <person name="Suarez D.L."/>
            <person name="Swayne D.E."/>
        </authorList>
    </citation>
    <scope>NUCLEOTIDE SEQUENCE [LARGE SCALE GENOMIC DNA]</scope>
    <source>
        <strain evidence="2 3">DSM 12555</strain>
    </source>
</reference>
<dbReference type="Proteomes" id="UP000192468">
    <property type="component" value="Unassembled WGS sequence"/>
</dbReference>
<gene>
    <name evidence="2" type="ORF">SAMN02745134_01131</name>
</gene>
<dbReference type="Gene3D" id="1.10.1760.20">
    <property type="match status" value="1"/>
</dbReference>
<feature type="transmembrane region" description="Helical" evidence="1">
    <location>
        <begin position="129"/>
        <end position="155"/>
    </location>
</feature>
<dbReference type="InterPro" id="IPR030949">
    <property type="entry name" value="ECF_S_folate_fam"/>
</dbReference>
<evidence type="ECO:0000256" key="1">
    <source>
        <dbReference type="SAM" id="Phobius"/>
    </source>
</evidence>
<feature type="transmembrane region" description="Helical" evidence="1">
    <location>
        <begin position="70"/>
        <end position="89"/>
    </location>
</feature>
<keyword evidence="1" id="KW-1133">Transmembrane helix</keyword>
<keyword evidence="1" id="KW-0812">Transmembrane</keyword>
<dbReference type="NCBIfam" id="TIGR04518">
    <property type="entry name" value="ECF_S_folT_fam"/>
    <property type="match status" value="1"/>
</dbReference>
<dbReference type="OrthoDB" id="4624at2"/>
<evidence type="ECO:0000313" key="3">
    <source>
        <dbReference type="Proteomes" id="UP000192468"/>
    </source>
</evidence>
<dbReference type="GO" id="GO:0022857">
    <property type="term" value="F:transmembrane transporter activity"/>
    <property type="evidence" value="ECO:0007669"/>
    <property type="project" value="InterPro"/>
</dbReference>